<feature type="domain" description="Heterokaryon incompatibility" evidence="1">
    <location>
        <begin position="190"/>
        <end position="337"/>
    </location>
</feature>
<dbReference type="Proteomes" id="UP000280685">
    <property type="component" value="Chromosome 5"/>
</dbReference>
<name>A0ABY6SC41_PODCO</name>
<accession>A0ABY6SC41</accession>
<protein>
    <recommendedName>
        <fullName evidence="1">Heterokaryon incompatibility domain-containing protein</fullName>
    </recommendedName>
</protein>
<dbReference type="Pfam" id="PF06985">
    <property type="entry name" value="HET"/>
    <property type="match status" value="1"/>
</dbReference>
<sequence length="624" mass="69853">MLTAAGLDSTLIPSSQGSKNLCQYCSKLDLLGGLGRILWRDTFSQLHHTSLTCHLHWILFKACTSAGRSFSQTDIIEIQRRGTHLYVRGESSPILSICQTPLSATLEAENRGLADVQVGLPVLPEIETVPYFALLNQWLQQCDKSHPQCLREPSTALKRPPTRLIDVSFSTVRLVVTTDLTSEQLSDLRYFALSHPWGSSLENTHFCTTAVNVQSRINFGIETSELPDTFQDAVRVTRSLRLRYLWIDSLCIIQGPGGDFEREAKHMETVFSQAYCVIAASRATGTSSGFLSKRSPREFVTLDGTSGQKLFVCEAIDNFQQDVIDGPLNKRGWVLQERALARRTIYFTDTQTYWECGAGVHCETLTKMTNRQASFLGDPNFPQVAIKSTRGDKIQLYESLYQMYSRLQFTKTSDRPIAIAGLEQRLVGAFNTHGGYGVFDRPFFGRSLLWKRDESVSLAMTRIQFPPEQAYQVPSWSWMAYDGAITFMDLPFDGIDWLYGEEGVIPPWRPTPSTGSASWHTGNADEHTYLTARVRGFSNTIKDASDIIYDAGSQLPTQDTKNTKCVVVGKQKSGSGGRNVYHYVLIVVPKRRDGLEIGYERVGVGSLPGNCINHDGQDNRTRIF</sequence>
<dbReference type="PANTHER" id="PTHR33112">
    <property type="entry name" value="DOMAIN PROTEIN, PUTATIVE-RELATED"/>
    <property type="match status" value="1"/>
</dbReference>
<evidence type="ECO:0000259" key="1">
    <source>
        <dbReference type="Pfam" id="PF06985"/>
    </source>
</evidence>
<proteinExistence type="predicted"/>
<dbReference type="PANTHER" id="PTHR33112:SF10">
    <property type="entry name" value="TOL"/>
    <property type="match status" value="1"/>
</dbReference>
<dbReference type="InterPro" id="IPR010730">
    <property type="entry name" value="HET"/>
</dbReference>
<reference evidence="2" key="1">
    <citation type="submission" date="2018-02" db="EMBL/GenBank/DDBJ databases">
        <authorList>
            <person name="Silar P."/>
        </authorList>
    </citation>
    <scope>NUCLEOTIDE SEQUENCE [LARGE SCALE GENOMIC DNA]</scope>
    <source>
        <strain evidence="2">T</strain>
    </source>
</reference>
<evidence type="ECO:0000313" key="3">
    <source>
        <dbReference type="Proteomes" id="UP000280685"/>
    </source>
</evidence>
<gene>
    <name evidence="2" type="ORF">PODCO_501512</name>
</gene>
<keyword evidence="3" id="KW-1185">Reference proteome</keyword>
<organism evidence="2 3">
    <name type="scientific">Podospora comata</name>
    <dbReference type="NCBI Taxonomy" id="48703"/>
    <lineage>
        <taxon>Eukaryota</taxon>
        <taxon>Fungi</taxon>
        <taxon>Dikarya</taxon>
        <taxon>Ascomycota</taxon>
        <taxon>Pezizomycotina</taxon>
        <taxon>Sordariomycetes</taxon>
        <taxon>Sordariomycetidae</taxon>
        <taxon>Sordariales</taxon>
        <taxon>Podosporaceae</taxon>
        <taxon>Podospora</taxon>
    </lineage>
</organism>
<dbReference type="EMBL" id="LR026968">
    <property type="protein sequence ID" value="VBB80771.1"/>
    <property type="molecule type" value="Genomic_DNA"/>
</dbReference>
<evidence type="ECO:0000313" key="2">
    <source>
        <dbReference type="EMBL" id="VBB80771.1"/>
    </source>
</evidence>